<dbReference type="Pfam" id="PF22099">
    <property type="entry name" value="MRS2-like"/>
    <property type="match status" value="1"/>
</dbReference>
<feature type="transmembrane region" description="Helical" evidence="3">
    <location>
        <begin position="480"/>
        <end position="501"/>
    </location>
</feature>
<sequence>MLRDETGYIPLPDSDNSQPPRLTDYESFDHSQALTQQQQKDWLKVDAHGVVTFVKVDKHAMVQDMGIHYRDLRTVDPLVSTVYPASIFIRDKALVVNLECLRMIVCKDEVYVLGAPNMSAAQPACMRPKVDHFFVRELVARLQAPILSSAGLARVSSIDKRLPYELRALEAGLSCALRLLEAEVAALEKGTLPRLDRLLTKVSRTELDGVRQSKGNVGRMVARMTHFKEELEDILDDDQDMADMYIGRRQEAQEHKAHRQASLASTIGDDHSEHGDFEHPPRSSSPEPRGNDESNWTSSEDKQQEAAASLARRFGEADDSQHSTNRDTYGRPTHESRPLASAESAPHHASRPGPPPSGPTEDALDQAPSAPILGADINNGHGHHKKSHGKQNSAAKWQTRVHQIAAVLSKMDVYSTSAGHRAMDDPNDFRSCENLIEAYFMQVDGLLGRLTSLEARIRGTEDLINIELDHRRNELVALDLFVTAVMAMFAFVSMVGGIFGMNMKNGHEESTAAFTFTTWMSLGGAFVLFGGILAFASLQQLARSACASPGSSWFSSSQQVAPSEDRLFYVTPENYASVAALLATPQREIILTALSFTHKGQEHIQEQLDFTKNFALHLHRLGRLENTLILSYDNATCRIMQKYAGILCFVDHAGPPVESLPGQYQTDVPSWFQKYWHAHALNQLNYTVLFTDTDVAIFQDPFQFHDKSYDIEGLSDWNWLEEAPSNQDMIMEGCGVYRMKKDASVAGGKKNPVSSSLALTCAIWTSLNPDTPHAIPSPWLGNLLDTKPAGQKLVWQGEDRDGVTHVSPCQSTGVWFSEPTPASLHFLGDFLDFMINKRLDQWDQAAWNEVIMAHLIGTGDRPALRYRLLPESQFNNMENYAKRLKAGKPIDEVILHAGGVHGHAKQEQMELLNCWRVAEWDTAWGNMHLDQVRRSLHEMPSEMLVGIIVVVLQKERGEEPLLPLDSFSFSLSAVMPAAARLGH</sequence>
<dbReference type="Gene3D" id="2.40.128.330">
    <property type="match status" value="1"/>
</dbReference>
<evidence type="ECO:0000256" key="3">
    <source>
        <dbReference type="SAM" id="Phobius"/>
    </source>
</evidence>
<evidence type="ECO:0000256" key="2">
    <source>
        <dbReference type="SAM" id="MobiDB-lite"/>
    </source>
</evidence>
<dbReference type="Pfam" id="PF03407">
    <property type="entry name" value="Nucleotid_trans"/>
    <property type="match status" value="1"/>
</dbReference>
<keyword evidence="3" id="KW-0812">Transmembrane</keyword>
<comment type="similarity">
    <text evidence="1">Belongs to the CorA metal ion transporter (MIT) (TC 1.A.35.5) family.</text>
</comment>
<dbReference type="InterPro" id="IPR005069">
    <property type="entry name" value="Nucl-diP-sugar_transferase"/>
</dbReference>
<dbReference type="AlphaFoldDB" id="A0AAW1SZZ8"/>
<evidence type="ECO:0000313" key="6">
    <source>
        <dbReference type="Proteomes" id="UP001485043"/>
    </source>
</evidence>
<feature type="region of interest" description="Disordered" evidence="2">
    <location>
        <begin position="1"/>
        <end position="20"/>
    </location>
</feature>
<feature type="compositionally biased region" description="Basic and acidic residues" evidence="2">
    <location>
        <begin position="268"/>
        <end position="281"/>
    </location>
</feature>
<gene>
    <name evidence="5" type="ORF">WJX84_011371</name>
</gene>
<dbReference type="Proteomes" id="UP001485043">
    <property type="component" value="Unassembled WGS sequence"/>
</dbReference>
<dbReference type="PANTHER" id="PTHR13890">
    <property type="entry name" value="RNA SPLICING PROTEIN MRS2, MITOCHONDRIAL"/>
    <property type="match status" value="1"/>
</dbReference>
<evidence type="ECO:0000256" key="1">
    <source>
        <dbReference type="ARBA" id="ARBA00007535"/>
    </source>
</evidence>
<name>A0AAW1SZZ8_9CHLO</name>
<accession>A0AAW1SZZ8</accession>
<feature type="transmembrane region" description="Helical" evidence="3">
    <location>
        <begin position="513"/>
        <end position="536"/>
    </location>
</feature>
<protein>
    <recommendedName>
        <fullName evidence="4">Nucleotide-diphospho-sugar transferase domain-containing protein</fullName>
    </recommendedName>
</protein>
<comment type="caution">
    <text evidence="5">The sequence shown here is derived from an EMBL/GenBank/DDBJ whole genome shotgun (WGS) entry which is preliminary data.</text>
</comment>
<evidence type="ECO:0000313" key="5">
    <source>
        <dbReference type="EMBL" id="KAK9862819.1"/>
    </source>
</evidence>
<feature type="domain" description="Nucleotide-diphospho-sugar transferase" evidence="4">
    <location>
        <begin position="624"/>
        <end position="903"/>
    </location>
</feature>
<dbReference type="GO" id="GO:0015095">
    <property type="term" value="F:magnesium ion transmembrane transporter activity"/>
    <property type="evidence" value="ECO:0007669"/>
    <property type="project" value="UniProtKB-ARBA"/>
</dbReference>
<feature type="region of interest" description="Disordered" evidence="2">
    <location>
        <begin position="251"/>
        <end position="396"/>
    </location>
</feature>
<reference evidence="5 6" key="1">
    <citation type="journal article" date="2024" name="Nat. Commun.">
        <title>Phylogenomics reveals the evolutionary origins of lichenization in chlorophyte algae.</title>
        <authorList>
            <person name="Puginier C."/>
            <person name="Libourel C."/>
            <person name="Otte J."/>
            <person name="Skaloud P."/>
            <person name="Haon M."/>
            <person name="Grisel S."/>
            <person name="Petersen M."/>
            <person name="Berrin J.G."/>
            <person name="Delaux P.M."/>
            <person name="Dal Grande F."/>
            <person name="Keller J."/>
        </authorList>
    </citation>
    <scope>NUCLEOTIDE SEQUENCE [LARGE SCALE GENOMIC DNA]</scope>
    <source>
        <strain evidence="5 6">SAG 2523</strain>
    </source>
</reference>
<dbReference type="Gene3D" id="1.20.58.340">
    <property type="entry name" value="Magnesium transport protein CorA, transmembrane region"/>
    <property type="match status" value="2"/>
</dbReference>
<keyword evidence="3" id="KW-0472">Membrane</keyword>
<keyword evidence="6" id="KW-1185">Reference proteome</keyword>
<dbReference type="EMBL" id="JALJOV010000551">
    <property type="protein sequence ID" value="KAK9862819.1"/>
    <property type="molecule type" value="Genomic_DNA"/>
</dbReference>
<organism evidence="5 6">
    <name type="scientific">Apatococcus fuscideae</name>
    <dbReference type="NCBI Taxonomy" id="2026836"/>
    <lineage>
        <taxon>Eukaryota</taxon>
        <taxon>Viridiplantae</taxon>
        <taxon>Chlorophyta</taxon>
        <taxon>core chlorophytes</taxon>
        <taxon>Trebouxiophyceae</taxon>
        <taxon>Chlorellales</taxon>
        <taxon>Chlorellaceae</taxon>
        <taxon>Apatococcus</taxon>
    </lineage>
</organism>
<dbReference type="InterPro" id="IPR039204">
    <property type="entry name" value="MRS2-like"/>
</dbReference>
<keyword evidence="3" id="KW-1133">Transmembrane helix</keyword>
<proteinExistence type="inferred from homology"/>
<evidence type="ECO:0000259" key="4">
    <source>
        <dbReference type="Pfam" id="PF03407"/>
    </source>
</evidence>
<feature type="compositionally biased region" description="Basic and acidic residues" evidence="2">
    <location>
        <begin position="313"/>
        <end position="337"/>
    </location>
</feature>
<dbReference type="PANTHER" id="PTHR13890:SF31">
    <property type="entry name" value="MAGNESIUM TRANSPORTER MRS2-2-RELATED"/>
    <property type="match status" value="1"/>
</dbReference>
<dbReference type="CDD" id="cd12823">
    <property type="entry name" value="Mrs2_Mfm1p-like"/>
    <property type="match status" value="1"/>
</dbReference>